<reference evidence="5 6" key="1">
    <citation type="submission" date="2019-01" db="EMBL/GenBank/DDBJ databases">
        <title>Pseudolysobacter antarctica gen. nov., sp. nov., isolated from Fildes Peninsula, Antarctica.</title>
        <authorList>
            <person name="Wei Z."/>
            <person name="Peng F."/>
        </authorList>
    </citation>
    <scope>NUCLEOTIDE SEQUENCE [LARGE SCALE GENOMIC DNA]</scope>
    <source>
        <strain evidence="5 6">AQ6-296</strain>
    </source>
</reference>
<dbReference type="InterPro" id="IPR033120">
    <property type="entry name" value="HOTDOG_ACOT"/>
</dbReference>
<evidence type="ECO:0000256" key="2">
    <source>
        <dbReference type="ARBA" id="ARBA00022801"/>
    </source>
</evidence>
<dbReference type="InterPro" id="IPR006683">
    <property type="entry name" value="Thioestr_dom"/>
</dbReference>
<dbReference type="KEGG" id="xbc:ELE36_15145"/>
<evidence type="ECO:0000313" key="5">
    <source>
        <dbReference type="EMBL" id="QBB71585.1"/>
    </source>
</evidence>
<dbReference type="InterPro" id="IPR029069">
    <property type="entry name" value="HotDog_dom_sf"/>
</dbReference>
<gene>
    <name evidence="5" type="ORF">ELE36_15145</name>
</gene>
<dbReference type="GO" id="GO:0006637">
    <property type="term" value="P:acyl-CoA metabolic process"/>
    <property type="evidence" value="ECO:0007669"/>
    <property type="project" value="TreeGrafter"/>
</dbReference>
<accession>A0A411HM37</accession>
<dbReference type="CDD" id="cd03442">
    <property type="entry name" value="BFIT_BACH"/>
    <property type="match status" value="1"/>
</dbReference>
<dbReference type="RefSeq" id="WP_129834731.1">
    <property type="nucleotide sequence ID" value="NZ_CP035704.1"/>
</dbReference>
<evidence type="ECO:0000256" key="1">
    <source>
        <dbReference type="ARBA" id="ARBA00010458"/>
    </source>
</evidence>
<dbReference type="SUPFAM" id="SSF54637">
    <property type="entry name" value="Thioesterase/thiol ester dehydrase-isomerase"/>
    <property type="match status" value="1"/>
</dbReference>
<dbReference type="Proteomes" id="UP000291562">
    <property type="component" value="Chromosome"/>
</dbReference>
<dbReference type="AlphaFoldDB" id="A0A411HM37"/>
<evidence type="ECO:0000256" key="3">
    <source>
        <dbReference type="PROSITE-ProRule" id="PRU01106"/>
    </source>
</evidence>
<dbReference type="PANTHER" id="PTHR11049">
    <property type="entry name" value="ACYL COENZYME A THIOESTER HYDROLASE"/>
    <property type="match status" value="1"/>
</dbReference>
<name>A0A411HM37_9GAMM</name>
<sequence length="167" mass="17903">MPGTQREVSFCFLAQPTDVNFGGKVHGGMVMKWIDQAGYACAVGWSGEYSATVAVGGIQFKQPILIGDLITVHCQLIYTGTTSMHFAVDVFARQLQSGSEVLATHCVIVFVALDGAGKPTPVPHWQPASEDDKALAEYAQKLMALDRGIEQEVARYRTVLNNASGGA</sequence>
<dbReference type="InterPro" id="IPR040170">
    <property type="entry name" value="Cytosol_ACT"/>
</dbReference>
<dbReference type="GO" id="GO:0005829">
    <property type="term" value="C:cytosol"/>
    <property type="evidence" value="ECO:0007669"/>
    <property type="project" value="TreeGrafter"/>
</dbReference>
<dbReference type="Gene3D" id="3.10.129.10">
    <property type="entry name" value="Hotdog Thioesterase"/>
    <property type="match status" value="1"/>
</dbReference>
<dbReference type="PROSITE" id="PS51770">
    <property type="entry name" value="HOTDOG_ACOT"/>
    <property type="match status" value="1"/>
</dbReference>
<organism evidence="5 6">
    <name type="scientific">Pseudolysobacter antarcticus</name>
    <dbReference type="NCBI Taxonomy" id="2511995"/>
    <lineage>
        <taxon>Bacteria</taxon>
        <taxon>Pseudomonadati</taxon>
        <taxon>Pseudomonadota</taxon>
        <taxon>Gammaproteobacteria</taxon>
        <taxon>Lysobacterales</taxon>
        <taxon>Rhodanobacteraceae</taxon>
        <taxon>Pseudolysobacter</taxon>
    </lineage>
</organism>
<dbReference type="EMBL" id="CP035704">
    <property type="protein sequence ID" value="QBB71585.1"/>
    <property type="molecule type" value="Genomic_DNA"/>
</dbReference>
<dbReference type="GO" id="GO:0052816">
    <property type="term" value="F:long-chain fatty acyl-CoA hydrolase activity"/>
    <property type="evidence" value="ECO:0007669"/>
    <property type="project" value="TreeGrafter"/>
</dbReference>
<comment type="similarity">
    <text evidence="1">Belongs to the acyl coenzyme A hydrolase family.</text>
</comment>
<keyword evidence="2 3" id="KW-0378">Hydrolase</keyword>
<proteinExistence type="inferred from homology"/>
<dbReference type="PANTHER" id="PTHR11049:SF16">
    <property type="entry name" value="PROTEIN VDLD"/>
    <property type="match status" value="1"/>
</dbReference>
<dbReference type="Pfam" id="PF03061">
    <property type="entry name" value="4HBT"/>
    <property type="match status" value="1"/>
</dbReference>
<evidence type="ECO:0000313" key="6">
    <source>
        <dbReference type="Proteomes" id="UP000291562"/>
    </source>
</evidence>
<feature type="domain" description="HotDog ACOT-type" evidence="4">
    <location>
        <begin position="4"/>
        <end position="116"/>
    </location>
</feature>
<protein>
    <submittedName>
        <fullName evidence="5">Acyl-CoA thioesterase</fullName>
    </submittedName>
</protein>
<keyword evidence="6" id="KW-1185">Reference proteome</keyword>
<evidence type="ECO:0000259" key="4">
    <source>
        <dbReference type="PROSITE" id="PS51770"/>
    </source>
</evidence>
<dbReference type="OrthoDB" id="9809430at2"/>